<organism evidence="4 5">
    <name type="scientific">Camellia sinensis</name>
    <name type="common">Tea plant</name>
    <name type="synonym">Thea sinensis</name>
    <dbReference type="NCBI Taxonomy" id="4442"/>
    <lineage>
        <taxon>Eukaryota</taxon>
        <taxon>Viridiplantae</taxon>
        <taxon>Streptophyta</taxon>
        <taxon>Embryophyta</taxon>
        <taxon>Tracheophyta</taxon>
        <taxon>Spermatophyta</taxon>
        <taxon>Magnoliopsida</taxon>
        <taxon>eudicotyledons</taxon>
        <taxon>Gunneridae</taxon>
        <taxon>Pentapetalae</taxon>
        <taxon>asterids</taxon>
        <taxon>Ericales</taxon>
        <taxon>Theaceae</taxon>
        <taxon>Camellia</taxon>
    </lineage>
</organism>
<evidence type="ECO:0000259" key="3">
    <source>
        <dbReference type="Pfam" id="PF14383"/>
    </source>
</evidence>
<evidence type="ECO:0008006" key="6">
    <source>
        <dbReference type="Google" id="ProtNLM"/>
    </source>
</evidence>
<dbReference type="AlphaFoldDB" id="A0A7J7IAN0"/>
<feature type="compositionally biased region" description="Basic and acidic residues" evidence="1">
    <location>
        <begin position="339"/>
        <end position="350"/>
    </location>
</feature>
<reference evidence="4 5" key="2">
    <citation type="submission" date="2020-07" db="EMBL/GenBank/DDBJ databases">
        <title>Genome assembly of wild tea tree DASZ reveals pedigree and selection history of tea varieties.</title>
        <authorList>
            <person name="Zhang W."/>
        </authorList>
    </citation>
    <scope>NUCLEOTIDE SEQUENCE [LARGE SCALE GENOMIC DNA]</scope>
    <source>
        <strain evidence="5">cv. G240</strain>
        <tissue evidence="4">Leaf</tissue>
    </source>
</reference>
<dbReference type="EMBL" id="JACBKZ010000001">
    <property type="protein sequence ID" value="KAF5961464.1"/>
    <property type="molecule type" value="Genomic_DNA"/>
</dbReference>
<evidence type="ECO:0000313" key="4">
    <source>
        <dbReference type="EMBL" id="KAF5961464.1"/>
    </source>
</evidence>
<feature type="region of interest" description="Disordered" evidence="1">
    <location>
        <begin position="193"/>
        <end position="217"/>
    </location>
</feature>
<protein>
    <recommendedName>
        <fullName evidence="6">DUF4378 domain-containing protein</fullName>
    </recommendedName>
</protein>
<evidence type="ECO:0000256" key="1">
    <source>
        <dbReference type="SAM" id="MobiDB-lite"/>
    </source>
</evidence>
<feature type="domain" description="DUF3741" evidence="3">
    <location>
        <begin position="97"/>
        <end position="120"/>
    </location>
</feature>
<feature type="domain" description="DUF4378" evidence="2">
    <location>
        <begin position="793"/>
        <end position="944"/>
    </location>
</feature>
<sequence length="982" mass="108246">MNESAGKKGSSLAVVEKRPHKPGGCVGIFFQLFDWNRRFAKKKLFPKKLLPPACPKQAPGKFGGDDKLPKLRLIANENSGGFPNVKKNGTCNDDPNQNPGIRPPGLVARLMGLESMPAVQQDKSNKFLLSETGNDKGVKSMNSHSGFDEEDRNLEKLSAKHELRPQKLQKTGSLGRQPLSRFGAEALHFKSVLSRSRKHHHPKLVSPVKSPRMSSGRNASRLIDVAARILEPGLQSTNRAKCALTYSSTTHDTPNRKVIMEGMMSQSLDPSKNSNFHVTTAKSLKGHSCKNCGSLLDVDCGPNLEKQSLPFGSSVSNYVNPSLQGIERSKPGPAMSSLEQEKERIRERSQEQSVPLTAPARNNMRIHAEAIANKKPPNREGQIQWHWASQQCKSQKDVPSSIAFRPKTQRQNQVSLGRDRVPLRSNLCSVHTNRVSSSSNTINETKDFVALNRSLSRTRSRMPVKVDNCKCDAERKSCNKRDGSLSPVRKRRSVNESSGFVSSTFAKQRNVRCDAMTGKGIGLDAHSVNRTSSRSTTVRPGDSNISGGNKDNDVICFTFNSPMKQKIESGITRNTAQKISISDKSERQMSSEKTFPLSGDALGALLEQKFKELTCQEEDELATGGTRPSRTTAVILQELISALTTERPVSHDGVAVGSNEENVSCHSGHLLNTKLPFQAKVKKIGASLGYLCDGDHLSPGSVLEASFSNDSCLSSSVDDSSVPYLHPDSVDCSYDGPQPLESDAELLDSATSLSKGWNGFQLVTDLLSHISEVLHSASFADTGLKGGKLVHAEEVILNAELIFRNAALRNSNGSIDFSITQFLIYELGTLASHFLGVEDTKDWNQLKEFLFDCVIEYLGSRYGLHCKPEFRARSRLPLCMTADMLITEVVEEVRRWTHLAGKIPDEIIEMEMSHSLGKWTDFEIEAYETGAEIDTDLLQIMVDEIVEDLCEGKLDFTLDEFQIVMFINGRIVMVINGSYLVL</sequence>
<feature type="region of interest" description="Disordered" evidence="1">
    <location>
        <begin position="131"/>
        <end position="150"/>
    </location>
</feature>
<dbReference type="Pfam" id="PF14309">
    <property type="entry name" value="DUF4378"/>
    <property type="match status" value="1"/>
</dbReference>
<evidence type="ECO:0000313" key="5">
    <source>
        <dbReference type="Proteomes" id="UP000593564"/>
    </source>
</evidence>
<feature type="region of interest" description="Disordered" evidence="1">
    <location>
        <begin position="323"/>
        <end position="353"/>
    </location>
</feature>
<dbReference type="Proteomes" id="UP000593564">
    <property type="component" value="Unassembled WGS sequence"/>
</dbReference>
<gene>
    <name evidence="4" type="ORF">HYC85_002673</name>
</gene>
<feature type="region of interest" description="Disordered" evidence="1">
    <location>
        <begin position="78"/>
        <end position="99"/>
    </location>
</feature>
<comment type="caution">
    <text evidence="4">The sequence shown here is derived from an EMBL/GenBank/DDBJ whole genome shotgun (WGS) entry which is preliminary data.</text>
</comment>
<dbReference type="PANTHER" id="PTHR21726:SF61">
    <property type="entry name" value="DNAA INITIATOR-ASSOCIATING PROTEIN"/>
    <property type="match status" value="1"/>
</dbReference>
<dbReference type="InterPro" id="IPR032795">
    <property type="entry name" value="DUF3741-assoc"/>
</dbReference>
<proteinExistence type="predicted"/>
<dbReference type="InterPro" id="IPR025486">
    <property type="entry name" value="DUF4378"/>
</dbReference>
<reference evidence="5" key="1">
    <citation type="journal article" date="2020" name="Nat. Commun.">
        <title>Genome assembly of wild tea tree DASZ reveals pedigree and selection history of tea varieties.</title>
        <authorList>
            <person name="Zhang W."/>
            <person name="Zhang Y."/>
            <person name="Qiu H."/>
            <person name="Guo Y."/>
            <person name="Wan H."/>
            <person name="Zhang X."/>
            <person name="Scossa F."/>
            <person name="Alseekh S."/>
            <person name="Zhang Q."/>
            <person name="Wang P."/>
            <person name="Xu L."/>
            <person name="Schmidt M.H."/>
            <person name="Jia X."/>
            <person name="Li D."/>
            <person name="Zhu A."/>
            <person name="Guo F."/>
            <person name="Chen W."/>
            <person name="Ni D."/>
            <person name="Usadel B."/>
            <person name="Fernie A.R."/>
            <person name="Wen W."/>
        </authorList>
    </citation>
    <scope>NUCLEOTIDE SEQUENCE [LARGE SCALE GENOMIC DNA]</scope>
    <source>
        <strain evidence="5">cv. G240</strain>
    </source>
</reference>
<evidence type="ECO:0000259" key="2">
    <source>
        <dbReference type="Pfam" id="PF14309"/>
    </source>
</evidence>
<dbReference type="Pfam" id="PF14383">
    <property type="entry name" value="VARLMGL"/>
    <property type="match status" value="1"/>
</dbReference>
<dbReference type="PANTHER" id="PTHR21726">
    <property type="entry name" value="PHOSPHATIDYLINOSITOL N-ACETYLGLUCOSAMINYLTRANSFERASE SUBUNIT P DOWN SYNDROME CRITICAL REGION PROTEIN 5 -RELATED"/>
    <property type="match status" value="1"/>
</dbReference>
<feature type="region of interest" description="Disordered" evidence="1">
    <location>
        <begin position="524"/>
        <end position="545"/>
    </location>
</feature>
<name>A0A7J7IAN0_CAMSI</name>
<keyword evidence="5" id="KW-1185">Reference proteome</keyword>
<accession>A0A7J7IAN0</accession>
<feature type="compositionally biased region" description="Low complexity" evidence="1">
    <location>
        <begin position="530"/>
        <end position="539"/>
    </location>
</feature>